<feature type="transmembrane region" description="Helical" evidence="6">
    <location>
        <begin position="61"/>
        <end position="81"/>
    </location>
</feature>
<feature type="transmembrane region" description="Helical" evidence="6">
    <location>
        <begin position="226"/>
        <end position="247"/>
    </location>
</feature>
<dbReference type="STRING" id="1125725.HMPREF1325_2028"/>
<name>U1FMM6_TRESO</name>
<keyword evidence="8" id="KW-0378">Hydrolase</keyword>
<dbReference type="Pfam" id="PF01694">
    <property type="entry name" value="Rhomboid"/>
    <property type="match status" value="1"/>
</dbReference>
<dbReference type="InterPro" id="IPR035952">
    <property type="entry name" value="Rhomboid-like_sf"/>
</dbReference>
<proteinExistence type="predicted"/>
<evidence type="ECO:0000256" key="1">
    <source>
        <dbReference type="ARBA" id="ARBA00004141"/>
    </source>
</evidence>
<dbReference type="EMBL" id="AVQI01000012">
    <property type="protein sequence ID" value="ERK04818.1"/>
    <property type="molecule type" value="Genomic_DNA"/>
</dbReference>
<evidence type="ECO:0000313" key="9">
    <source>
        <dbReference type="EMBL" id="ERK04818.1"/>
    </source>
</evidence>
<comment type="caution">
    <text evidence="8">The sequence shown here is derived from an EMBL/GenBank/DDBJ whole genome shotgun (WGS) entry which is preliminary data.</text>
</comment>
<dbReference type="GO" id="GO:0004252">
    <property type="term" value="F:serine-type endopeptidase activity"/>
    <property type="evidence" value="ECO:0007669"/>
    <property type="project" value="InterPro"/>
</dbReference>
<organism evidence="8 10">
    <name type="scientific">Treponema socranskii subsp. socranskii VPI DR56BR1116 = ATCC 35536</name>
    <dbReference type="NCBI Taxonomy" id="1125725"/>
    <lineage>
        <taxon>Bacteria</taxon>
        <taxon>Pseudomonadati</taxon>
        <taxon>Spirochaetota</taxon>
        <taxon>Spirochaetia</taxon>
        <taxon>Spirochaetales</taxon>
        <taxon>Treponemataceae</taxon>
        <taxon>Treponema</taxon>
    </lineage>
</organism>
<sequence>MHTRKRSGTRNSGICYVHEVSGIPTLPYTQKYTQKSLEARRSFHYTVAMQEHTEVSRKIRVTYNAPVTLTFVVICTVIMLLDSYVFDRHLAAALFIIPGGKYSSHPFDWKAPLDYFRLFSHVFGHADWQHLISNMSLVILLGPIIESRYGSRVLALVITITAFVTGVINACLITHPEMGASDVVFMMIMLASFTSFAKNEIPLSFILVFILYIGGQFFNFDTLQHNGISVAAHIAGGLCGSLFAFLLTPQKFPAPAEGVKEVKQNDTVAKQNGSAREQKSGDNTQTNGKSDRRTETKKAKKNTKSTKTAKSR</sequence>
<evidence type="ECO:0000313" key="8">
    <source>
        <dbReference type="EMBL" id="ERF60686.1"/>
    </source>
</evidence>
<evidence type="ECO:0000259" key="7">
    <source>
        <dbReference type="Pfam" id="PF01694"/>
    </source>
</evidence>
<dbReference type="Proteomes" id="UP000016412">
    <property type="component" value="Unassembled WGS sequence"/>
</dbReference>
<evidence type="ECO:0000256" key="2">
    <source>
        <dbReference type="ARBA" id="ARBA00022692"/>
    </source>
</evidence>
<dbReference type="Gene3D" id="1.20.1540.10">
    <property type="entry name" value="Rhomboid-like"/>
    <property type="match status" value="1"/>
</dbReference>
<evidence type="ECO:0000256" key="3">
    <source>
        <dbReference type="ARBA" id="ARBA00022989"/>
    </source>
</evidence>
<feature type="transmembrane region" description="Helical" evidence="6">
    <location>
        <begin position="178"/>
        <end position="196"/>
    </location>
</feature>
<dbReference type="EMBL" id="AUZJ01000034">
    <property type="protein sequence ID" value="ERF60686.1"/>
    <property type="molecule type" value="Genomic_DNA"/>
</dbReference>
<feature type="transmembrane region" description="Helical" evidence="6">
    <location>
        <begin position="203"/>
        <end position="220"/>
    </location>
</feature>
<dbReference type="PATRIC" id="fig|1125725.3.peg.1281"/>
<feature type="region of interest" description="Disordered" evidence="5">
    <location>
        <begin position="258"/>
        <end position="312"/>
    </location>
</feature>
<dbReference type="EC" id="3.4.21.-" evidence="8"/>
<comment type="subcellular location">
    <subcellularLocation>
        <location evidence="1">Membrane</location>
        <topology evidence="1">Multi-pass membrane protein</topology>
    </subcellularLocation>
</comment>
<dbReference type="eggNOG" id="COG0705">
    <property type="taxonomic scope" value="Bacteria"/>
</dbReference>
<evidence type="ECO:0000313" key="11">
    <source>
        <dbReference type="Proteomes" id="UP000016646"/>
    </source>
</evidence>
<feature type="transmembrane region" description="Helical" evidence="6">
    <location>
        <begin position="128"/>
        <end position="146"/>
    </location>
</feature>
<evidence type="ECO:0000256" key="6">
    <source>
        <dbReference type="SAM" id="Phobius"/>
    </source>
</evidence>
<evidence type="ECO:0000313" key="10">
    <source>
        <dbReference type="Proteomes" id="UP000016412"/>
    </source>
</evidence>
<keyword evidence="2 6" id="KW-0812">Transmembrane</keyword>
<dbReference type="InterPro" id="IPR022764">
    <property type="entry name" value="Peptidase_S54_rhomboid_dom"/>
</dbReference>
<dbReference type="AlphaFoldDB" id="U1FMM6"/>
<dbReference type="SUPFAM" id="SSF144091">
    <property type="entry name" value="Rhomboid-like"/>
    <property type="match status" value="1"/>
</dbReference>
<feature type="compositionally biased region" description="Basic residues" evidence="5">
    <location>
        <begin position="298"/>
        <end position="312"/>
    </location>
</feature>
<protein>
    <submittedName>
        <fullName evidence="8">Peptidase, S54 family</fullName>
        <ecNumber evidence="8">3.4.21.-</ecNumber>
    </submittedName>
</protein>
<feature type="compositionally biased region" description="Polar residues" evidence="5">
    <location>
        <begin position="265"/>
        <end position="288"/>
    </location>
</feature>
<feature type="domain" description="Peptidase S54 rhomboid" evidence="7">
    <location>
        <begin position="114"/>
        <end position="248"/>
    </location>
</feature>
<reference evidence="10 11" key="1">
    <citation type="submission" date="2013-08" db="EMBL/GenBank/DDBJ databases">
        <authorList>
            <person name="Durkin A.S."/>
            <person name="Haft D.R."/>
            <person name="McCorrison J."/>
            <person name="Torralba M."/>
            <person name="Gillis M."/>
            <person name="Haft D.H."/>
            <person name="Methe B."/>
            <person name="Sutton G."/>
            <person name="Nelson K.E."/>
        </authorList>
    </citation>
    <scope>NUCLEOTIDE SEQUENCE [LARGE SCALE GENOMIC DNA]</scope>
    <source>
        <strain evidence="9 11">ATCC 35536</strain>
        <strain evidence="8 10">VPI DR56BR1116</strain>
    </source>
</reference>
<keyword evidence="4 6" id="KW-0472">Membrane</keyword>
<evidence type="ECO:0000256" key="4">
    <source>
        <dbReference type="ARBA" id="ARBA00023136"/>
    </source>
</evidence>
<evidence type="ECO:0000256" key="5">
    <source>
        <dbReference type="SAM" id="MobiDB-lite"/>
    </source>
</evidence>
<feature type="transmembrane region" description="Helical" evidence="6">
    <location>
        <begin position="153"/>
        <end position="172"/>
    </location>
</feature>
<accession>U1FMM6</accession>
<dbReference type="GO" id="GO:0016020">
    <property type="term" value="C:membrane"/>
    <property type="evidence" value="ECO:0007669"/>
    <property type="project" value="UniProtKB-SubCell"/>
</dbReference>
<dbReference type="PANTHER" id="PTHR43066">
    <property type="entry name" value="RHOMBOID-RELATED PROTEIN"/>
    <property type="match status" value="1"/>
</dbReference>
<dbReference type="Proteomes" id="UP000016646">
    <property type="component" value="Unassembled WGS sequence"/>
</dbReference>
<keyword evidence="3 6" id="KW-1133">Transmembrane helix</keyword>
<gene>
    <name evidence="9" type="ORF">HMPREF0860_2234</name>
    <name evidence="8" type="ORF">HMPREF1325_2028</name>
</gene>
<keyword evidence="11" id="KW-1185">Reference proteome</keyword>